<keyword evidence="2" id="KW-0808">Transferase</keyword>
<dbReference type="Pfam" id="PF01636">
    <property type="entry name" value="APH"/>
    <property type="match status" value="1"/>
</dbReference>
<evidence type="ECO:0000313" key="2">
    <source>
        <dbReference type="EMBL" id="OYD07599.1"/>
    </source>
</evidence>
<dbReference type="PANTHER" id="PTHR47829">
    <property type="entry name" value="HYDROLASE, PUTATIVE (AFU_ORTHOLOGUE AFUA_1G12880)-RELATED"/>
    <property type="match status" value="1"/>
</dbReference>
<dbReference type="InterPro" id="IPR002575">
    <property type="entry name" value="Aminoglycoside_PTrfase"/>
</dbReference>
<accession>A0A235B6I1</accession>
<dbReference type="SUPFAM" id="SSF56112">
    <property type="entry name" value="Protein kinase-like (PK-like)"/>
    <property type="match status" value="1"/>
</dbReference>
<dbReference type="RefSeq" id="WP_094264270.1">
    <property type="nucleotide sequence ID" value="NZ_NOWF01000005.1"/>
</dbReference>
<dbReference type="Gene3D" id="3.30.200.20">
    <property type="entry name" value="Phosphorylase Kinase, domain 1"/>
    <property type="match status" value="1"/>
</dbReference>
<evidence type="ECO:0000259" key="1">
    <source>
        <dbReference type="Pfam" id="PF01636"/>
    </source>
</evidence>
<dbReference type="Gene3D" id="3.90.1200.10">
    <property type="match status" value="1"/>
</dbReference>
<dbReference type="InterPro" id="IPR011009">
    <property type="entry name" value="Kinase-like_dom_sf"/>
</dbReference>
<gene>
    <name evidence="2" type="ORF">CHM34_08930</name>
</gene>
<keyword evidence="3" id="KW-1185">Reference proteome</keyword>
<comment type="caution">
    <text evidence="2">The sequence shown here is derived from an EMBL/GenBank/DDBJ whole genome shotgun (WGS) entry which is preliminary data.</text>
</comment>
<dbReference type="OrthoDB" id="3806873at2"/>
<dbReference type="AlphaFoldDB" id="A0A235B6I1"/>
<feature type="domain" description="Aminoglycoside phosphotransferase" evidence="1">
    <location>
        <begin position="40"/>
        <end position="270"/>
    </location>
</feature>
<dbReference type="GO" id="GO:0016740">
    <property type="term" value="F:transferase activity"/>
    <property type="evidence" value="ECO:0007669"/>
    <property type="project" value="UniProtKB-KW"/>
</dbReference>
<dbReference type="CDD" id="cd05154">
    <property type="entry name" value="ACAD10_11_N-like"/>
    <property type="match status" value="1"/>
</dbReference>
<dbReference type="EMBL" id="NOWF01000005">
    <property type="protein sequence ID" value="OYD07599.1"/>
    <property type="molecule type" value="Genomic_DNA"/>
</dbReference>
<dbReference type="InterPro" id="IPR041726">
    <property type="entry name" value="ACAD10_11_N"/>
</dbReference>
<dbReference type="InterPro" id="IPR052898">
    <property type="entry name" value="ACAD10-like"/>
</dbReference>
<sequence>MSEQKGAETIPVRPGEDFDRERLLRYLREHLEDVPEGSMEVRQFPSGASNLTYLIRIGGWEAVLRRPPLGPLPPKAHDMEREATLLKKLHPVYPLAPKPYLLCTDPGVLGTVFYVMERRKGVVLDGSFPAGVDGTEEVGRQISETAVKTLVRLHTIDWREAGLESFGRPEGFLERQVGGWIRRYNKAKTDDIPEVEPLTRWLTDNIPQSPPATIIHNDFKLNNMLWDPPDWSSPVAVVDWEMTTIGDPLFDLAVSLSYWVRPDDPEELRSLLPTVTERNGFISRDTFLEYYAAQSGRDLSSIHFYMTFAYFKLAVIIQQIYARWKRGQTRDPRFASFGERVRGLIRYTTELARTGRVSFS</sequence>
<dbReference type="PANTHER" id="PTHR47829:SF1">
    <property type="entry name" value="HAD FAMILY PHOSPHATASE"/>
    <property type="match status" value="1"/>
</dbReference>
<evidence type="ECO:0000313" key="3">
    <source>
        <dbReference type="Proteomes" id="UP000215459"/>
    </source>
</evidence>
<dbReference type="Proteomes" id="UP000215459">
    <property type="component" value="Unassembled WGS sequence"/>
</dbReference>
<organism evidence="2 3">
    <name type="scientific">Paludifilum halophilum</name>
    <dbReference type="NCBI Taxonomy" id="1642702"/>
    <lineage>
        <taxon>Bacteria</taxon>
        <taxon>Bacillati</taxon>
        <taxon>Bacillota</taxon>
        <taxon>Bacilli</taxon>
        <taxon>Bacillales</taxon>
        <taxon>Thermoactinomycetaceae</taxon>
        <taxon>Paludifilum</taxon>
    </lineage>
</organism>
<proteinExistence type="predicted"/>
<name>A0A235B6I1_9BACL</name>
<reference evidence="2 3" key="1">
    <citation type="submission" date="2017-07" db="EMBL/GenBank/DDBJ databases">
        <title>The genome sequence of Paludifilum halophilum highlights mechanisms for microbial adaptation to high salt environemnts.</title>
        <authorList>
            <person name="Belbahri L."/>
        </authorList>
    </citation>
    <scope>NUCLEOTIDE SEQUENCE [LARGE SCALE GENOMIC DNA]</scope>
    <source>
        <strain evidence="2 3">DSM 102817</strain>
    </source>
</reference>
<protein>
    <submittedName>
        <fullName evidence="2">Phosphotransferase family protein</fullName>
    </submittedName>
</protein>